<evidence type="ECO:0000313" key="10">
    <source>
        <dbReference type="Proteomes" id="UP000477311"/>
    </source>
</evidence>
<name>A0A6M1RJZ9_9BACT</name>
<keyword evidence="10" id="KW-1185">Reference proteome</keyword>
<keyword evidence="5" id="KW-0145">Chemotaxis</keyword>
<evidence type="ECO:0000256" key="2">
    <source>
        <dbReference type="ARBA" id="ARBA00009226"/>
    </source>
</evidence>
<dbReference type="RefSeq" id="WP_165105118.1">
    <property type="nucleotide sequence ID" value="NZ_JAAKYA010000004.1"/>
</dbReference>
<dbReference type="SUPFAM" id="SSF101801">
    <property type="entry name" value="Surface presentation of antigens (SPOA)"/>
    <property type="match status" value="1"/>
</dbReference>
<accession>A0A6M1RJZ9</accession>
<evidence type="ECO:0000256" key="7">
    <source>
        <dbReference type="ARBA" id="ARBA00023136"/>
    </source>
</evidence>
<dbReference type="Pfam" id="PF01052">
    <property type="entry name" value="FliMN_C"/>
    <property type="match status" value="1"/>
</dbReference>
<reference evidence="9 10" key="1">
    <citation type="submission" date="2020-02" db="EMBL/GenBank/DDBJ databases">
        <title>Draft genome sequence of Limisphaera ngatamarikiensis NGM72.4T, a thermophilic Verrucomicrobia grouped in subdivision 3.</title>
        <authorList>
            <person name="Carere C.R."/>
            <person name="Steen J."/>
            <person name="Hugenholtz P."/>
            <person name="Stott M.B."/>
        </authorList>
    </citation>
    <scope>NUCLEOTIDE SEQUENCE [LARGE SCALE GENOMIC DNA]</scope>
    <source>
        <strain evidence="9 10">NGM72.4</strain>
    </source>
</reference>
<proteinExistence type="inferred from homology"/>
<sequence length="88" mass="9288">MSAAVSPQNLDLVLDVPVNLSIELGSCQLPMREVLQLQVGSVVQLDKPADAPVDLLVNGKLIARGEVVVIEDRFGVKITEVIGGTQPA</sequence>
<dbReference type="AlphaFoldDB" id="A0A6M1RJZ9"/>
<keyword evidence="4" id="KW-1003">Cell membrane</keyword>
<dbReference type="InterPro" id="IPR036429">
    <property type="entry name" value="SpoA-like_sf"/>
</dbReference>
<dbReference type="NCBIfam" id="TIGR02480">
    <property type="entry name" value="fliN"/>
    <property type="match status" value="1"/>
</dbReference>
<dbReference type="GO" id="GO:0006935">
    <property type="term" value="P:chemotaxis"/>
    <property type="evidence" value="ECO:0007669"/>
    <property type="project" value="UniProtKB-KW"/>
</dbReference>
<evidence type="ECO:0000256" key="3">
    <source>
        <dbReference type="ARBA" id="ARBA00021897"/>
    </source>
</evidence>
<dbReference type="InterPro" id="IPR051469">
    <property type="entry name" value="FliN/MopA/SpaO"/>
</dbReference>
<dbReference type="EMBL" id="JAAKYA010000004">
    <property type="protein sequence ID" value="NGO37899.1"/>
    <property type="molecule type" value="Genomic_DNA"/>
</dbReference>
<keyword evidence="9" id="KW-0969">Cilium</keyword>
<dbReference type="InterPro" id="IPR012826">
    <property type="entry name" value="FliN"/>
</dbReference>
<comment type="similarity">
    <text evidence="2">Belongs to the FliN/MopA/SpaO family.</text>
</comment>
<evidence type="ECO:0000256" key="5">
    <source>
        <dbReference type="ARBA" id="ARBA00022500"/>
    </source>
</evidence>
<gene>
    <name evidence="9" type="primary">fliN</name>
    <name evidence="9" type="ORF">G4L39_00570</name>
</gene>
<keyword evidence="6" id="KW-0283">Flagellar rotation</keyword>
<dbReference type="PANTHER" id="PTHR43484">
    <property type="match status" value="1"/>
</dbReference>
<evidence type="ECO:0000256" key="6">
    <source>
        <dbReference type="ARBA" id="ARBA00022779"/>
    </source>
</evidence>
<dbReference type="InterPro" id="IPR001543">
    <property type="entry name" value="FliN-like_C"/>
</dbReference>
<keyword evidence="7" id="KW-0472">Membrane</keyword>
<dbReference type="PANTHER" id="PTHR43484:SF1">
    <property type="entry name" value="FLAGELLAR MOTOR SWITCH PROTEIN FLIN"/>
    <property type="match status" value="1"/>
</dbReference>
<dbReference type="GO" id="GO:0003774">
    <property type="term" value="F:cytoskeletal motor activity"/>
    <property type="evidence" value="ECO:0007669"/>
    <property type="project" value="InterPro"/>
</dbReference>
<feature type="domain" description="Flagellar motor switch protein FliN-like C-terminal" evidence="8">
    <location>
        <begin position="12"/>
        <end position="82"/>
    </location>
</feature>
<dbReference type="Proteomes" id="UP000477311">
    <property type="component" value="Unassembled WGS sequence"/>
</dbReference>
<dbReference type="PRINTS" id="PR00956">
    <property type="entry name" value="FLGMOTORFLIN"/>
</dbReference>
<dbReference type="InterPro" id="IPR001172">
    <property type="entry name" value="FliN_T3SS_HrcQb"/>
</dbReference>
<dbReference type="GO" id="GO:0005886">
    <property type="term" value="C:plasma membrane"/>
    <property type="evidence" value="ECO:0007669"/>
    <property type="project" value="UniProtKB-SubCell"/>
</dbReference>
<keyword evidence="9" id="KW-0282">Flagellum</keyword>
<dbReference type="Gene3D" id="2.30.330.10">
    <property type="entry name" value="SpoA-like"/>
    <property type="match status" value="1"/>
</dbReference>
<organism evidence="9 10">
    <name type="scientific">Limisphaera ngatamarikiensis</name>
    <dbReference type="NCBI Taxonomy" id="1324935"/>
    <lineage>
        <taxon>Bacteria</taxon>
        <taxon>Pseudomonadati</taxon>
        <taxon>Verrucomicrobiota</taxon>
        <taxon>Verrucomicrobiia</taxon>
        <taxon>Limisphaerales</taxon>
        <taxon>Limisphaeraceae</taxon>
        <taxon>Limisphaera</taxon>
    </lineage>
</organism>
<evidence type="ECO:0000256" key="4">
    <source>
        <dbReference type="ARBA" id="ARBA00022475"/>
    </source>
</evidence>
<evidence type="ECO:0000259" key="8">
    <source>
        <dbReference type="Pfam" id="PF01052"/>
    </source>
</evidence>
<dbReference type="GO" id="GO:0009425">
    <property type="term" value="C:bacterial-type flagellum basal body"/>
    <property type="evidence" value="ECO:0007669"/>
    <property type="project" value="InterPro"/>
</dbReference>
<evidence type="ECO:0000313" key="9">
    <source>
        <dbReference type="EMBL" id="NGO37899.1"/>
    </source>
</evidence>
<keyword evidence="9" id="KW-0966">Cell projection</keyword>
<comment type="caution">
    <text evidence="9">The sequence shown here is derived from an EMBL/GenBank/DDBJ whole genome shotgun (WGS) entry which is preliminary data.</text>
</comment>
<dbReference type="GO" id="GO:0071973">
    <property type="term" value="P:bacterial-type flagellum-dependent cell motility"/>
    <property type="evidence" value="ECO:0007669"/>
    <property type="project" value="InterPro"/>
</dbReference>
<evidence type="ECO:0000256" key="1">
    <source>
        <dbReference type="ARBA" id="ARBA00004413"/>
    </source>
</evidence>
<comment type="subcellular location">
    <subcellularLocation>
        <location evidence="1">Cell membrane</location>
        <topology evidence="1">Peripheral membrane protein</topology>
        <orientation evidence="1">Cytoplasmic side</orientation>
    </subcellularLocation>
</comment>
<protein>
    <recommendedName>
        <fullName evidence="3">Flagellar motor switch protein FliN</fullName>
    </recommendedName>
</protein>